<keyword evidence="3" id="KW-0963">Cytoplasm</keyword>
<dbReference type="STRING" id="1314790.A0A1Y1YD99"/>
<feature type="compositionally biased region" description="Polar residues" evidence="11">
    <location>
        <begin position="801"/>
        <end position="832"/>
    </location>
</feature>
<dbReference type="Gene3D" id="2.40.50.700">
    <property type="match status" value="1"/>
</dbReference>
<feature type="domain" description="RNB" evidence="12">
    <location>
        <begin position="313"/>
        <end position="651"/>
    </location>
</feature>
<feature type="region of interest" description="Disordered" evidence="11">
    <location>
        <begin position="178"/>
        <end position="203"/>
    </location>
</feature>
<evidence type="ECO:0000256" key="8">
    <source>
        <dbReference type="ARBA" id="ARBA00022842"/>
    </source>
</evidence>
<keyword evidence="5" id="KW-0479">Metal-binding</keyword>
<gene>
    <name evidence="13" type="ORF">K493DRAFT_282434</name>
</gene>
<dbReference type="SMART" id="SM00955">
    <property type="entry name" value="RNB"/>
    <property type="match status" value="1"/>
</dbReference>
<dbReference type="Pfam" id="PF17877">
    <property type="entry name" value="Dis3l2_C_term"/>
    <property type="match status" value="1"/>
</dbReference>
<dbReference type="GO" id="GO:0006402">
    <property type="term" value="P:mRNA catabolic process"/>
    <property type="evidence" value="ECO:0007669"/>
    <property type="project" value="TreeGrafter"/>
</dbReference>
<dbReference type="AlphaFoldDB" id="A0A1Y1YD99"/>
<dbReference type="Pfam" id="PF17216">
    <property type="entry name" value="Rrp44_CSD1"/>
    <property type="match status" value="1"/>
</dbReference>
<dbReference type="InterPro" id="IPR001900">
    <property type="entry name" value="RNase_II/R"/>
</dbReference>
<evidence type="ECO:0000256" key="5">
    <source>
        <dbReference type="ARBA" id="ARBA00022723"/>
    </source>
</evidence>
<reference evidence="13 14" key="1">
    <citation type="submission" date="2016-07" db="EMBL/GenBank/DDBJ databases">
        <title>Pervasive Adenine N6-methylation of Active Genes in Fungi.</title>
        <authorList>
            <consortium name="DOE Joint Genome Institute"/>
            <person name="Mondo S.J."/>
            <person name="Dannebaum R.O."/>
            <person name="Kuo R.C."/>
            <person name="Labutti K."/>
            <person name="Haridas S."/>
            <person name="Kuo A."/>
            <person name="Salamov A."/>
            <person name="Ahrendt S.R."/>
            <person name="Lipzen A."/>
            <person name="Sullivan W."/>
            <person name="Andreopoulos W.B."/>
            <person name="Clum A."/>
            <person name="Lindquist E."/>
            <person name="Daum C."/>
            <person name="Ramamoorthy G.K."/>
            <person name="Gryganskyi A."/>
            <person name="Culley D."/>
            <person name="Magnuson J.K."/>
            <person name="James T.Y."/>
            <person name="O'Malley M.A."/>
            <person name="Stajich J.E."/>
            <person name="Spatafora J.W."/>
            <person name="Visel A."/>
            <person name="Grigoriev I.V."/>
        </authorList>
    </citation>
    <scope>NUCLEOTIDE SEQUENCE [LARGE SCALE GENOMIC DNA]</scope>
    <source>
        <strain evidence="13 14">CBS 931.73</strain>
    </source>
</reference>
<dbReference type="SUPFAM" id="SSF50249">
    <property type="entry name" value="Nucleic acid-binding proteins"/>
    <property type="match status" value="2"/>
</dbReference>
<dbReference type="Pfam" id="PF17849">
    <property type="entry name" value="OB_Dis3"/>
    <property type="match status" value="1"/>
</dbReference>
<keyword evidence="4" id="KW-0540">Nuclease</keyword>
<dbReference type="InterPro" id="IPR041505">
    <property type="entry name" value="Dis3_CSD2"/>
</dbReference>
<comment type="caution">
    <text evidence="13">The sequence shown here is derived from an EMBL/GenBank/DDBJ whole genome shotgun (WGS) entry which is preliminary data.</text>
</comment>
<keyword evidence="8" id="KW-0460">Magnesium</keyword>
<dbReference type="PANTHER" id="PTHR23355:SF9">
    <property type="entry name" value="DIS3-LIKE EXONUCLEASE 2"/>
    <property type="match status" value="1"/>
</dbReference>
<evidence type="ECO:0000313" key="14">
    <source>
        <dbReference type="Proteomes" id="UP000193498"/>
    </source>
</evidence>
<comment type="subcellular location">
    <subcellularLocation>
        <location evidence="1">Cytoplasm</location>
    </subcellularLocation>
</comment>
<feature type="region of interest" description="Disordered" evidence="11">
    <location>
        <begin position="126"/>
        <end position="151"/>
    </location>
</feature>
<dbReference type="InterPro" id="IPR050180">
    <property type="entry name" value="RNR_Ribonuclease"/>
</dbReference>
<dbReference type="InterPro" id="IPR033771">
    <property type="entry name" value="Rrp44_CSD1"/>
</dbReference>
<dbReference type="GO" id="GO:0000932">
    <property type="term" value="C:P-body"/>
    <property type="evidence" value="ECO:0007669"/>
    <property type="project" value="TreeGrafter"/>
</dbReference>
<dbReference type="InterPro" id="IPR022966">
    <property type="entry name" value="RNase_II/R_CS"/>
</dbReference>
<evidence type="ECO:0000256" key="10">
    <source>
        <dbReference type="RuleBase" id="RU003901"/>
    </source>
</evidence>
<dbReference type="InterPro" id="IPR028591">
    <property type="entry name" value="DIS3L2"/>
</dbReference>
<evidence type="ECO:0000256" key="7">
    <source>
        <dbReference type="ARBA" id="ARBA00022839"/>
    </source>
</evidence>
<evidence type="ECO:0000256" key="6">
    <source>
        <dbReference type="ARBA" id="ARBA00022801"/>
    </source>
</evidence>
<feature type="non-terminal residue" evidence="13">
    <location>
        <position position="901"/>
    </location>
</feature>
<dbReference type="Gene3D" id="2.40.50.140">
    <property type="entry name" value="Nucleic acid-binding proteins"/>
    <property type="match status" value="1"/>
</dbReference>
<dbReference type="InterPro" id="IPR041093">
    <property type="entry name" value="Dis3l2-like_C"/>
</dbReference>
<dbReference type="PROSITE" id="PS01175">
    <property type="entry name" value="RIBONUCLEASE_II"/>
    <property type="match status" value="1"/>
</dbReference>
<comment type="similarity">
    <text evidence="2 10">Belongs to the RNR ribonuclease family.</text>
</comment>
<dbReference type="GO" id="GO:0003723">
    <property type="term" value="F:RNA binding"/>
    <property type="evidence" value="ECO:0007669"/>
    <property type="project" value="UniProtKB-KW"/>
</dbReference>
<keyword evidence="6" id="KW-0378">Hydrolase</keyword>
<accession>A0A1Y1YD99</accession>
<dbReference type="HAMAP" id="MF_03045">
    <property type="entry name" value="DIS3L2"/>
    <property type="match status" value="1"/>
</dbReference>
<keyword evidence="9" id="KW-0694">RNA-binding</keyword>
<evidence type="ECO:0000259" key="12">
    <source>
        <dbReference type="SMART" id="SM00955"/>
    </source>
</evidence>
<evidence type="ECO:0000256" key="3">
    <source>
        <dbReference type="ARBA" id="ARBA00022490"/>
    </source>
</evidence>
<keyword evidence="7" id="KW-0269">Exonuclease</keyword>
<dbReference type="PANTHER" id="PTHR23355">
    <property type="entry name" value="RIBONUCLEASE"/>
    <property type="match status" value="1"/>
</dbReference>
<dbReference type="FunFam" id="2.40.50.700:FF:000002">
    <property type="entry name" value="Cell wall biogenesis protein"/>
    <property type="match status" value="1"/>
</dbReference>
<dbReference type="OrthoDB" id="372421at2759"/>
<dbReference type="GO" id="GO:0046872">
    <property type="term" value="F:metal ion binding"/>
    <property type="evidence" value="ECO:0007669"/>
    <property type="project" value="UniProtKB-KW"/>
</dbReference>
<organism evidence="13 14">
    <name type="scientific">Basidiobolus meristosporus CBS 931.73</name>
    <dbReference type="NCBI Taxonomy" id="1314790"/>
    <lineage>
        <taxon>Eukaryota</taxon>
        <taxon>Fungi</taxon>
        <taxon>Fungi incertae sedis</taxon>
        <taxon>Zoopagomycota</taxon>
        <taxon>Entomophthoromycotina</taxon>
        <taxon>Basidiobolomycetes</taxon>
        <taxon>Basidiobolales</taxon>
        <taxon>Basidiobolaceae</taxon>
        <taxon>Basidiobolus</taxon>
    </lineage>
</organism>
<evidence type="ECO:0000256" key="2">
    <source>
        <dbReference type="ARBA" id="ARBA00005785"/>
    </source>
</evidence>
<dbReference type="EMBL" id="MCFE01000165">
    <property type="protein sequence ID" value="ORX95903.1"/>
    <property type="molecule type" value="Genomic_DNA"/>
</dbReference>
<protein>
    <submittedName>
        <fullName evidence="13">RNB-domain-containing protein</fullName>
    </submittedName>
</protein>
<evidence type="ECO:0000256" key="4">
    <source>
        <dbReference type="ARBA" id="ARBA00022722"/>
    </source>
</evidence>
<dbReference type="Gene3D" id="2.40.50.690">
    <property type="match status" value="1"/>
</dbReference>
<dbReference type="GO" id="GO:0000175">
    <property type="term" value="F:3'-5'-RNA exonuclease activity"/>
    <property type="evidence" value="ECO:0007669"/>
    <property type="project" value="InterPro"/>
</dbReference>
<feature type="region of interest" description="Disordered" evidence="11">
    <location>
        <begin position="791"/>
        <end position="832"/>
    </location>
</feature>
<evidence type="ECO:0000313" key="13">
    <source>
        <dbReference type="EMBL" id="ORX95903.1"/>
    </source>
</evidence>
<dbReference type="Pfam" id="PF00773">
    <property type="entry name" value="RNB"/>
    <property type="match status" value="1"/>
</dbReference>
<proteinExistence type="inferred from homology"/>
<sequence>MPKGLFSCVSLLFVPTGYPLKQTGHGIVNPLVSHFAVWSLIHVLTTDQNRKFLFDKYYSEEVLAEGLQLGTVLKGILRINKRNRSDAYVVTEELDQDVYICGNRLRNRGLEGDTVAITLLDQQQVQRTRQQRNREAERRGRKIKATDEENDTEPKYYGQVVAILQRGGGNVYSGTLMLNRPNSKCQDSEQPKNPSKELEKPTMKKPRIVWFKPSDKRLPLMVLPIDEAPPNYMEDHVEHSKQIFLVSIKRWPPTTLHPFATLVGKLGSIGDIEAETAAILADNDITTEDFDESVQNCLPAMPWSIPASEYQSRKDLREDRIFTIDPSTAKDLDDAVSCKRLEDGNFLIGTHIADASYFVRPGTPLDREARKRATSVYLIQKVIPMLPPVLSEELCSLNPGVDRLAFSVMWKMTPDARIIDMWCGRTVIKSCGKLSYDDAQNVIEGNSLGQDVQVFGQSREEVEKDIRTFHKLSLALRKMRFDNGALSIDSIRLQFELDQGSIPTSCSVYKLQDSNRLIEEFMLLANITVAQLISSAYPEQAILRRHAPPIEKRMNEFVKSARSLGYDIDPENSGTLQRSLAEIESQEAQQILKLMCIKPMQRAKYFCTGFMDEEDFKHFALNIPFYTHFTSPIRRYADILVHRTLQQALVGNPRFFLSKEEVQKVAIQCNVKKDHAKAAQEMSSQLYLSYHLNSLLAKQGEIECEAVVIDIHENSFDVLVPRYGLEKRIHLEKLPLQNAIFRADDVKTLDLVWTTGQEEVSGRKEAEETELTEDYEELLTDDSEGLDMQSLRLKDTRHDSCPSSPRSYSNDSMSEINSPISESSKTRFPSNDSVSSYSCSPKSVALEDLDICTNSLGLLDHIVTSKCEAASKGANVQTLRVFGHLQVSITVDITRSPAVIG</sequence>
<evidence type="ECO:0000256" key="1">
    <source>
        <dbReference type="ARBA" id="ARBA00004496"/>
    </source>
</evidence>
<dbReference type="FunCoup" id="A0A1Y1YD99">
    <property type="interactions" value="632"/>
</dbReference>
<keyword evidence="14" id="KW-1185">Reference proteome</keyword>
<dbReference type="Proteomes" id="UP000193498">
    <property type="component" value="Unassembled WGS sequence"/>
</dbReference>
<dbReference type="InParanoid" id="A0A1Y1YD99"/>
<feature type="compositionally biased region" description="Basic and acidic residues" evidence="11">
    <location>
        <begin position="186"/>
        <end position="202"/>
    </location>
</feature>
<name>A0A1Y1YD99_9FUNG</name>
<evidence type="ECO:0000256" key="9">
    <source>
        <dbReference type="ARBA" id="ARBA00022884"/>
    </source>
</evidence>
<dbReference type="InterPro" id="IPR012340">
    <property type="entry name" value="NA-bd_OB-fold"/>
</dbReference>
<evidence type="ECO:0000256" key="11">
    <source>
        <dbReference type="SAM" id="MobiDB-lite"/>
    </source>
</evidence>